<dbReference type="InterPro" id="IPR027385">
    <property type="entry name" value="Beta-barrel_OMP"/>
</dbReference>
<comment type="similarity">
    <text evidence="5">Belongs to the Omp25/RopB family.</text>
</comment>
<evidence type="ECO:0000313" key="9">
    <source>
        <dbReference type="Proteomes" id="UP000005952"/>
    </source>
</evidence>
<feature type="signal peptide" evidence="6">
    <location>
        <begin position="1"/>
        <end position="22"/>
    </location>
</feature>
<keyword evidence="4" id="KW-0998">Cell outer membrane</keyword>
<evidence type="ECO:0000256" key="3">
    <source>
        <dbReference type="ARBA" id="ARBA00023136"/>
    </source>
</evidence>
<organism evidence="8 9">
    <name type="scientific">Hyphomicrobium denitrificans 1NES1</name>
    <dbReference type="NCBI Taxonomy" id="670307"/>
    <lineage>
        <taxon>Bacteria</taxon>
        <taxon>Pseudomonadati</taxon>
        <taxon>Pseudomonadota</taxon>
        <taxon>Alphaproteobacteria</taxon>
        <taxon>Hyphomicrobiales</taxon>
        <taxon>Hyphomicrobiaceae</taxon>
        <taxon>Hyphomicrobium</taxon>
    </lineage>
</organism>
<comment type="subcellular location">
    <subcellularLocation>
        <location evidence="1">Cell outer membrane</location>
    </subcellularLocation>
</comment>
<evidence type="ECO:0000256" key="6">
    <source>
        <dbReference type="SAM" id="SignalP"/>
    </source>
</evidence>
<dbReference type="InterPro" id="IPR011250">
    <property type="entry name" value="OMP/PagP_B-barrel"/>
</dbReference>
<gene>
    <name evidence="8" type="ORF">HYPDE_36023</name>
</gene>
<dbReference type="PANTHER" id="PTHR34001">
    <property type="entry name" value="BLL7405 PROTEIN"/>
    <property type="match status" value="1"/>
</dbReference>
<name>N0BED6_9HYPH</name>
<feature type="domain" description="Outer membrane protein beta-barrel" evidence="7">
    <location>
        <begin position="233"/>
        <end position="408"/>
    </location>
</feature>
<dbReference type="RefSeq" id="WP_015598895.1">
    <property type="nucleotide sequence ID" value="NC_021172.1"/>
</dbReference>
<keyword evidence="3" id="KW-0472">Membrane</keyword>
<evidence type="ECO:0000256" key="5">
    <source>
        <dbReference type="ARBA" id="ARBA00038306"/>
    </source>
</evidence>
<dbReference type="SUPFAM" id="SSF56925">
    <property type="entry name" value="OMPA-like"/>
    <property type="match status" value="1"/>
</dbReference>
<evidence type="ECO:0000259" key="7">
    <source>
        <dbReference type="Pfam" id="PF13505"/>
    </source>
</evidence>
<dbReference type="Proteomes" id="UP000005952">
    <property type="component" value="Chromosome"/>
</dbReference>
<dbReference type="STRING" id="670307.HYPDE_36023"/>
<dbReference type="Gene3D" id="2.40.160.20">
    <property type="match status" value="2"/>
</dbReference>
<dbReference type="eggNOG" id="COG3637">
    <property type="taxonomic scope" value="Bacteria"/>
</dbReference>
<accession>N0BED6</accession>
<evidence type="ECO:0000256" key="4">
    <source>
        <dbReference type="ARBA" id="ARBA00023237"/>
    </source>
</evidence>
<proteinExistence type="inferred from homology"/>
<evidence type="ECO:0000256" key="2">
    <source>
        <dbReference type="ARBA" id="ARBA00022729"/>
    </source>
</evidence>
<reference evidence="8 9" key="1">
    <citation type="journal article" date="2013" name="Genome Announc.">
        <title>Genome sequences for three denitrifying bacterial strains isolated from a uranium- and nitrate-contaminated subsurface environment.</title>
        <authorList>
            <person name="Venkatramanan R."/>
            <person name="Prakash O."/>
            <person name="Woyke T."/>
            <person name="Chain P."/>
            <person name="Goodwin L.A."/>
            <person name="Watson D."/>
            <person name="Brooks S."/>
            <person name="Kostka J.E."/>
            <person name="Green S.J."/>
        </authorList>
    </citation>
    <scope>NUCLEOTIDE SEQUENCE [LARGE SCALE GENOMIC DNA]</scope>
    <source>
        <strain evidence="8 9">1NES1</strain>
    </source>
</reference>
<dbReference type="EMBL" id="CP005587">
    <property type="protein sequence ID" value="AGK58876.1"/>
    <property type="molecule type" value="Genomic_DNA"/>
</dbReference>
<dbReference type="GO" id="GO:0009279">
    <property type="term" value="C:cell outer membrane"/>
    <property type="evidence" value="ECO:0007669"/>
    <property type="project" value="UniProtKB-SubCell"/>
</dbReference>
<dbReference type="SUPFAM" id="SSF103515">
    <property type="entry name" value="Autotransporter"/>
    <property type="match status" value="1"/>
</dbReference>
<dbReference type="OrthoDB" id="7863077at2"/>
<dbReference type="HOGENOM" id="CLU_550709_0_0_5"/>
<dbReference type="KEGG" id="hdt:HYPDE_36023"/>
<dbReference type="InterPro" id="IPR036709">
    <property type="entry name" value="Autotransporte_beta_dom_sf"/>
</dbReference>
<keyword evidence="2 6" id="KW-0732">Signal</keyword>
<evidence type="ECO:0000313" key="8">
    <source>
        <dbReference type="EMBL" id="AGK58876.1"/>
    </source>
</evidence>
<protein>
    <recommendedName>
        <fullName evidence="7">Outer membrane protein beta-barrel domain-containing protein</fullName>
    </recommendedName>
</protein>
<dbReference type="InterPro" id="IPR051692">
    <property type="entry name" value="OMP-like"/>
</dbReference>
<sequence>MKQTLASLVVASGAAASASALAGPAFANDWEGFSLGVGGGYGMANTRLSESVSVSEFDGFLAGVVDGMPSSGGFFTLSAGYDHALFGTLVVGAFVDYDFSNIDSGIGNQLSVGGRLGYLVAPTTLFFSTFGYAHADGSDTASGFEGLPIATGSFDGYFVGTGIETLIGGGFSVKAEYRYTSFQSEVQKFGAEPFGSISFSTKPEIQSARLSLNYRFGNGKNEPVDNSIPPVTSSWTSPYIGLGAGAGAADTRLSVPDDFGSEHLGSDGTFLSFTAGYDYQLSSRYVAGVFGDAAYAHFRYGSSIEIADGEENVSESVNNSFDNLFMLGGRFGYLTAPDTLIFVSGGYANAGLGNTRIIYQLEGMGSATGIVKGKQFSGGFIGGGIETRINDALSLKAEYRYVDFSDANLSVSGIEPDFATSSRINFDPTMQIGMLSINWRFGDSTAATGVPFK</sequence>
<feature type="domain" description="Outer membrane protein beta-barrel" evidence="7">
    <location>
        <begin position="14"/>
        <end position="216"/>
    </location>
</feature>
<dbReference type="AlphaFoldDB" id="N0BED6"/>
<feature type="chain" id="PRO_5004106000" description="Outer membrane protein beta-barrel domain-containing protein" evidence="6">
    <location>
        <begin position="23"/>
        <end position="453"/>
    </location>
</feature>
<evidence type="ECO:0000256" key="1">
    <source>
        <dbReference type="ARBA" id="ARBA00004442"/>
    </source>
</evidence>
<dbReference type="PANTHER" id="PTHR34001:SF3">
    <property type="entry name" value="BLL7405 PROTEIN"/>
    <property type="match status" value="1"/>
</dbReference>
<dbReference type="Pfam" id="PF13505">
    <property type="entry name" value="OMP_b-brl"/>
    <property type="match status" value="2"/>
</dbReference>
<keyword evidence="9" id="KW-1185">Reference proteome</keyword>